<dbReference type="GO" id="GO:0070403">
    <property type="term" value="F:NAD+ binding"/>
    <property type="evidence" value="ECO:0007669"/>
    <property type="project" value="InterPro"/>
</dbReference>
<dbReference type="SUPFAM" id="SSF51735">
    <property type="entry name" value="NAD(P)-binding Rossmann-fold domains"/>
    <property type="match status" value="1"/>
</dbReference>
<comment type="pathway">
    <text evidence="1">Lipid metabolism; fatty acid beta-oxidation.</text>
</comment>
<evidence type="ECO:0000256" key="2">
    <source>
        <dbReference type="ARBA" id="ARBA00009463"/>
    </source>
</evidence>
<dbReference type="HOGENOM" id="CLU_384472_0_0_1"/>
<dbReference type="eggNOG" id="KOG2304">
    <property type="taxonomic scope" value="Eukaryota"/>
</dbReference>
<dbReference type="Pfam" id="PF02737">
    <property type="entry name" value="3HCDH_N"/>
    <property type="match status" value="1"/>
</dbReference>
<dbReference type="InterPro" id="IPR049317">
    <property type="entry name" value="GCIP-like_N"/>
</dbReference>
<sequence length="719" mass="77341">MLSSSLRTLCIRGPSIASRSFSTTSAAHAAEVKSLGVIGAGQMGLGIALVAAQKAQVPVTLIDNSQASLDKGLKFADKLLEKDVSKERITRDAADAARSRITTSLKMDDLSSVDFVIEAVPEIPDLKTSIFSKLAQVAPKHAILATNTSSISITKIAAATTTDPTDLQAPSRVISTHFMNPVPVQKGVEIISGLQTSKETLDTAIAFVERMGKVASISADSPGFLANRILMPYINEAIICLETGVGGREDIDNIMKNGTNVPMGPLTLADFIGLDTCLAIMNVLHQETGDSKYRPSGLLKRMVDAGWMGKKTGKGFYETLISSPASPTKISPAQKHSNEQLTTNLDITNTPVLKMADKFPITLTTSITLAEQFQQALSSPDTTPSTAHSGKDALPLLSASATALKAQVTKLSLLAITSPFTPSAAVSVLSDLNESVLPTLVSAAMLVTPDFHTKAFQGEVRNLTKTTLKEVLSLLGEVKNVAAKKDEEKKAKKKESDLAQGEKDVVTVATGRVWDSCDVLVDVAAKGVVGFVVRRVEEWRDLVRDAVEEIEEWDPEEEGDEFFDELLSDDEEGDAKDDDDEGGDGDSAALHEQKKTTLRILKPVGQVYPAVVAHRLKKAVESPAVVKKLGSLMAQLQRIPENIDEVAGALYEEDWEKCTQYLRKTKDCAVKAVELVVTPLDDSADSQQRTDDKFVPWSKTWMKVIEEVSKPIDGSAGAE</sequence>
<dbReference type="Gene3D" id="3.40.50.720">
    <property type="entry name" value="NAD(P)-binding Rossmann-like Domain"/>
    <property type="match status" value="1"/>
</dbReference>
<evidence type="ECO:0000259" key="5">
    <source>
        <dbReference type="Pfam" id="PF02737"/>
    </source>
</evidence>
<dbReference type="Pfam" id="PF00725">
    <property type="entry name" value="3HCDH"/>
    <property type="match status" value="1"/>
</dbReference>
<dbReference type="SUPFAM" id="SSF48179">
    <property type="entry name" value="6-phosphogluconate dehydrogenase C-terminal domain-like"/>
    <property type="match status" value="1"/>
</dbReference>
<gene>
    <name evidence="7" type="ORF">ATEG_02736</name>
</gene>
<dbReference type="InterPro" id="IPR008927">
    <property type="entry name" value="6-PGluconate_DH-like_C_sf"/>
</dbReference>
<dbReference type="Proteomes" id="UP000007963">
    <property type="component" value="Unassembled WGS sequence"/>
</dbReference>
<dbReference type="GeneID" id="4317035"/>
<dbReference type="PROSITE" id="PS00067">
    <property type="entry name" value="3HCDH"/>
    <property type="match status" value="1"/>
</dbReference>
<reference evidence="8" key="1">
    <citation type="submission" date="2005-09" db="EMBL/GenBank/DDBJ databases">
        <title>Annotation of the Aspergillus terreus NIH2624 genome.</title>
        <authorList>
            <person name="Birren B.W."/>
            <person name="Lander E.S."/>
            <person name="Galagan J.E."/>
            <person name="Nusbaum C."/>
            <person name="Devon K."/>
            <person name="Henn M."/>
            <person name="Ma L.-J."/>
            <person name="Jaffe D.B."/>
            <person name="Butler J."/>
            <person name="Alvarez P."/>
            <person name="Gnerre S."/>
            <person name="Grabherr M."/>
            <person name="Kleber M."/>
            <person name="Mauceli E.W."/>
            <person name="Brockman W."/>
            <person name="Rounsley S."/>
            <person name="Young S.K."/>
            <person name="LaButti K."/>
            <person name="Pushparaj V."/>
            <person name="DeCaprio D."/>
            <person name="Crawford M."/>
            <person name="Koehrsen M."/>
            <person name="Engels R."/>
            <person name="Montgomery P."/>
            <person name="Pearson M."/>
            <person name="Howarth C."/>
            <person name="Larson L."/>
            <person name="Luoma S."/>
            <person name="White J."/>
            <person name="Alvarado L."/>
            <person name="Kodira C.D."/>
            <person name="Zeng Q."/>
            <person name="Oleary S."/>
            <person name="Yandava C."/>
            <person name="Denning D.W."/>
            <person name="Nierman W.C."/>
            <person name="Milne T."/>
            <person name="Madden K."/>
        </authorList>
    </citation>
    <scope>NUCLEOTIDE SEQUENCE [LARGE SCALE GENOMIC DNA]</scope>
    <source>
        <strain evidence="8">NIH 2624 / FGSC A1156</strain>
    </source>
</reference>
<evidence type="ECO:0000259" key="4">
    <source>
        <dbReference type="Pfam" id="PF00725"/>
    </source>
</evidence>
<evidence type="ECO:0000259" key="6">
    <source>
        <dbReference type="Pfam" id="PF13324"/>
    </source>
</evidence>
<feature type="domain" description="3-hydroxyacyl-CoA dehydrogenase NAD binding" evidence="5">
    <location>
        <begin position="35"/>
        <end position="215"/>
    </location>
</feature>
<dbReference type="Gene3D" id="1.20.1410.10">
    <property type="entry name" value="I/LWEQ domain"/>
    <property type="match status" value="1"/>
</dbReference>
<protein>
    <recommendedName>
        <fullName evidence="9">3-hydroxybutyryl-CoA dehydrogenase</fullName>
    </recommendedName>
</protein>
<organism evidence="7 8">
    <name type="scientific">Aspergillus terreus (strain NIH 2624 / FGSC A1156)</name>
    <dbReference type="NCBI Taxonomy" id="341663"/>
    <lineage>
        <taxon>Eukaryota</taxon>
        <taxon>Fungi</taxon>
        <taxon>Dikarya</taxon>
        <taxon>Ascomycota</taxon>
        <taxon>Pezizomycotina</taxon>
        <taxon>Eurotiomycetes</taxon>
        <taxon>Eurotiomycetidae</taxon>
        <taxon>Eurotiales</taxon>
        <taxon>Aspergillaceae</taxon>
        <taxon>Aspergillus</taxon>
        <taxon>Aspergillus subgen. Circumdati</taxon>
    </lineage>
</organism>
<dbReference type="PANTHER" id="PTHR48075:SF5">
    <property type="entry name" value="3-HYDROXYBUTYRYL-COA DEHYDROGENASE"/>
    <property type="match status" value="1"/>
</dbReference>
<dbReference type="Pfam" id="PF13324">
    <property type="entry name" value="GCIP_N"/>
    <property type="match status" value="1"/>
</dbReference>
<accession>Q0CU98</accession>
<dbReference type="InterPro" id="IPR006176">
    <property type="entry name" value="3-OHacyl-CoA_DH_NAD-bd"/>
</dbReference>
<evidence type="ECO:0000313" key="8">
    <source>
        <dbReference type="Proteomes" id="UP000007963"/>
    </source>
</evidence>
<dbReference type="EMBL" id="CH476596">
    <property type="protein sequence ID" value="EAU37698.1"/>
    <property type="molecule type" value="Genomic_DNA"/>
</dbReference>
<evidence type="ECO:0000256" key="1">
    <source>
        <dbReference type="ARBA" id="ARBA00005005"/>
    </source>
</evidence>
<evidence type="ECO:0000313" key="7">
    <source>
        <dbReference type="EMBL" id="EAU37698.1"/>
    </source>
</evidence>
<comment type="similarity">
    <text evidence="2">Belongs to the 3-hydroxyacyl-CoA dehydrogenase family.</text>
</comment>
<name>Q0CU98_ASPTN</name>
<dbReference type="PANTHER" id="PTHR48075">
    <property type="entry name" value="3-HYDROXYACYL-COA DEHYDROGENASE FAMILY PROTEIN"/>
    <property type="match status" value="1"/>
</dbReference>
<dbReference type="VEuPathDB" id="FungiDB:ATEG_02736"/>
<dbReference type="FunFam" id="3.40.50.720:FF:000009">
    <property type="entry name" value="Fatty oxidation complex, alpha subunit"/>
    <property type="match status" value="1"/>
</dbReference>
<dbReference type="AlphaFoldDB" id="Q0CU98"/>
<dbReference type="GO" id="GO:0006631">
    <property type="term" value="P:fatty acid metabolic process"/>
    <property type="evidence" value="ECO:0007669"/>
    <property type="project" value="InterPro"/>
</dbReference>
<dbReference type="OrthoDB" id="5958943at2759"/>
<proteinExistence type="inferred from homology"/>
<dbReference type="RefSeq" id="XP_001211914.1">
    <property type="nucleotide sequence ID" value="XM_001211914.1"/>
</dbReference>
<evidence type="ECO:0000256" key="3">
    <source>
        <dbReference type="ARBA" id="ARBA00023002"/>
    </source>
</evidence>
<dbReference type="STRING" id="341663.Q0CU98"/>
<dbReference type="InterPro" id="IPR013328">
    <property type="entry name" value="6PGD_dom2"/>
</dbReference>
<keyword evidence="3" id="KW-0560">Oxidoreductase</keyword>
<dbReference type="GO" id="GO:0016616">
    <property type="term" value="F:oxidoreductase activity, acting on the CH-OH group of donors, NAD or NADP as acceptor"/>
    <property type="evidence" value="ECO:0007669"/>
    <property type="project" value="InterPro"/>
</dbReference>
<evidence type="ECO:0008006" key="9">
    <source>
        <dbReference type="Google" id="ProtNLM"/>
    </source>
</evidence>
<dbReference type="InterPro" id="IPR006108">
    <property type="entry name" value="3HC_DH_C"/>
</dbReference>
<dbReference type="Gene3D" id="1.10.1040.10">
    <property type="entry name" value="N-(1-d-carboxylethyl)-l-norvaline Dehydrogenase, domain 2"/>
    <property type="match status" value="1"/>
</dbReference>
<dbReference type="InterPro" id="IPR006180">
    <property type="entry name" value="3-OHacyl-CoA_DH_CS"/>
</dbReference>
<feature type="domain" description="Cyclin-D1-binding protein 1-like N-terminal" evidence="6">
    <location>
        <begin position="398"/>
        <end position="555"/>
    </location>
</feature>
<dbReference type="InterPro" id="IPR036291">
    <property type="entry name" value="NAD(P)-bd_dom_sf"/>
</dbReference>
<feature type="domain" description="3-hydroxyacyl-CoA dehydrogenase C-terminal" evidence="4">
    <location>
        <begin position="223"/>
        <end position="318"/>
    </location>
</feature>